<accession>A0ACC2JU45</accession>
<comment type="caution">
    <text evidence="1">The sequence shown here is derived from an EMBL/GenBank/DDBJ whole genome shotgun (WGS) entry which is preliminary data.</text>
</comment>
<gene>
    <name evidence="1" type="ORF">O1611_g2708</name>
</gene>
<name>A0ACC2JU45_9PEZI</name>
<protein>
    <submittedName>
        <fullName evidence="1">Uncharacterized protein</fullName>
    </submittedName>
</protein>
<proteinExistence type="predicted"/>
<dbReference type="EMBL" id="JAPUUL010000397">
    <property type="protein sequence ID" value="KAJ8130921.1"/>
    <property type="molecule type" value="Genomic_DNA"/>
</dbReference>
<organism evidence="1 2">
    <name type="scientific">Lasiodiplodia mahajangana</name>
    <dbReference type="NCBI Taxonomy" id="1108764"/>
    <lineage>
        <taxon>Eukaryota</taxon>
        <taxon>Fungi</taxon>
        <taxon>Dikarya</taxon>
        <taxon>Ascomycota</taxon>
        <taxon>Pezizomycotina</taxon>
        <taxon>Dothideomycetes</taxon>
        <taxon>Dothideomycetes incertae sedis</taxon>
        <taxon>Botryosphaeriales</taxon>
        <taxon>Botryosphaeriaceae</taxon>
        <taxon>Lasiodiplodia</taxon>
    </lineage>
</organism>
<keyword evidence="2" id="KW-1185">Reference proteome</keyword>
<reference evidence="1" key="1">
    <citation type="submission" date="2022-12" db="EMBL/GenBank/DDBJ databases">
        <title>Genome Sequence of Lasiodiplodia mahajangana.</title>
        <authorList>
            <person name="Buettner E."/>
        </authorList>
    </citation>
    <scope>NUCLEOTIDE SEQUENCE</scope>
    <source>
        <strain evidence="1">VT137</strain>
    </source>
</reference>
<sequence>MGSYSELKNIEEQKMERDSLTQDENEDGPFLGTAVPSRQMSRWGTLSEWYQKNWRAIAAHLGLLAINVLIVTVYAGKERLGWPVEIEPVMMQNPIKDRIAYEEHRFELLAIYNSDGSINEHKPSHFSGTPRPELERAWEHLMNHSEVRVSKEELGGFKDDDSIIKLTDGSGYYVTISAFHGLHCVRRLHKYIWSEHYYPELSEHDTFFLRRHTEHCLDWIRQYIQCHADPTLIPIHWTNNDDVPVSKDTGKRMCVSWDPFEEWMAEHSFDPLKPGLLVHPIFGIPEGVKHPGGKVATGVHELGHGGLLHGDGHVDQNFNDKRTDGRALPPATSVGAVVSGEHSRLSLGLISEWQVIVSDWLGLGALAMRRRSTQYGDIFAERNPRVYRGAIMTGDIVFAATQELNFPYHAVLPRVGFSNCHQSAPKGGFELLRKQCFLLTAMVTFTHSKPLLHDPP</sequence>
<evidence type="ECO:0000313" key="1">
    <source>
        <dbReference type="EMBL" id="KAJ8130921.1"/>
    </source>
</evidence>
<dbReference type="Proteomes" id="UP001153332">
    <property type="component" value="Unassembled WGS sequence"/>
</dbReference>
<evidence type="ECO:0000313" key="2">
    <source>
        <dbReference type="Proteomes" id="UP001153332"/>
    </source>
</evidence>